<keyword evidence="2" id="KW-0808">Transferase</keyword>
<evidence type="ECO:0000256" key="2">
    <source>
        <dbReference type="ARBA" id="ARBA00022679"/>
    </source>
</evidence>
<gene>
    <name evidence="3" type="ORF">C1H46_015500</name>
</gene>
<dbReference type="Proteomes" id="UP000315295">
    <property type="component" value="Unassembled WGS sequence"/>
</dbReference>
<comment type="caution">
    <text evidence="3">The sequence shown here is derived from an EMBL/GenBank/DDBJ whole genome shotgun (WGS) entry which is preliminary data.</text>
</comment>
<dbReference type="PANTHER" id="PTHR31147:SF66">
    <property type="entry name" value="OS05G0315700 PROTEIN"/>
    <property type="match status" value="1"/>
</dbReference>
<reference evidence="3 4" key="1">
    <citation type="journal article" date="2019" name="G3 (Bethesda)">
        <title>Sequencing of a Wild Apple (Malus baccata) Genome Unravels the Differences Between Cultivated and Wild Apple Species Regarding Disease Resistance and Cold Tolerance.</title>
        <authorList>
            <person name="Chen X."/>
        </authorList>
    </citation>
    <scope>NUCLEOTIDE SEQUENCE [LARGE SCALE GENOMIC DNA]</scope>
    <source>
        <strain evidence="4">cv. Shandingzi</strain>
        <tissue evidence="3">Leaves</tissue>
    </source>
</reference>
<sequence>MGSSPISLLFQVKRLEPDLVTPASPTPCEQKILSEIDNQEALRIQAPFIWSYTSNPSSKEIDPVQVIRNALSRSLVYYYPLAGRVREGPNKKLMVDCNGEGVLFIEAEADVTLEQLGGTLQPPCPLLEDFLYDVPGTNDIVGTPLLIVQVTRLKCGGFIFAMRLNHTMFDAVGLAQFLNAVGEIARGAHAPSIPPIWEREILNARELPQVTYMHHEYGDENESQAGSVIVSMDQPDLIQRCFYFSPKGIKSARKHLPPNLSNTCSTFELITGCLWKCRTIALAMNPNEAVRVSLVVNARGKRNNLNVPLGFYGNAIGFPSVVSTAELLCNSPLEYAVQLVREAKNKMNEDYIKSVVDLLALRGWPPLTLAGNNFILSDNTRTGVGEVDFGWGKPIIAGPAKSVNLISFYVRDTNQEKDYGILVPMCLPFWCMEKFEQELKRITIEPVEVISKQDSNTCLDA</sequence>
<name>A0A540MJ91_MALBA</name>
<evidence type="ECO:0000313" key="4">
    <source>
        <dbReference type="Proteomes" id="UP000315295"/>
    </source>
</evidence>
<organism evidence="3 4">
    <name type="scientific">Malus baccata</name>
    <name type="common">Siberian crab apple</name>
    <name type="synonym">Pyrus baccata</name>
    <dbReference type="NCBI Taxonomy" id="106549"/>
    <lineage>
        <taxon>Eukaryota</taxon>
        <taxon>Viridiplantae</taxon>
        <taxon>Streptophyta</taxon>
        <taxon>Embryophyta</taxon>
        <taxon>Tracheophyta</taxon>
        <taxon>Spermatophyta</taxon>
        <taxon>Magnoliopsida</taxon>
        <taxon>eudicotyledons</taxon>
        <taxon>Gunneridae</taxon>
        <taxon>Pentapetalae</taxon>
        <taxon>rosids</taxon>
        <taxon>fabids</taxon>
        <taxon>Rosales</taxon>
        <taxon>Rosaceae</taxon>
        <taxon>Amygdaloideae</taxon>
        <taxon>Maleae</taxon>
        <taxon>Malus</taxon>
    </lineage>
</organism>
<dbReference type="GO" id="GO:0016740">
    <property type="term" value="F:transferase activity"/>
    <property type="evidence" value="ECO:0007669"/>
    <property type="project" value="UniProtKB-KW"/>
</dbReference>
<accession>A0A540MJ91</accession>
<evidence type="ECO:0000256" key="1">
    <source>
        <dbReference type="ARBA" id="ARBA00009861"/>
    </source>
</evidence>
<dbReference type="Gene3D" id="3.30.559.10">
    <property type="entry name" value="Chloramphenicol acetyltransferase-like domain"/>
    <property type="match status" value="2"/>
</dbReference>
<dbReference type="PANTHER" id="PTHR31147">
    <property type="entry name" value="ACYL TRANSFERASE 4"/>
    <property type="match status" value="1"/>
</dbReference>
<evidence type="ECO:0000313" key="3">
    <source>
        <dbReference type="EMBL" id="TQD98857.1"/>
    </source>
</evidence>
<dbReference type="Pfam" id="PF02458">
    <property type="entry name" value="Transferase"/>
    <property type="match status" value="1"/>
</dbReference>
<evidence type="ECO:0008006" key="5">
    <source>
        <dbReference type="Google" id="ProtNLM"/>
    </source>
</evidence>
<proteinExistence type="inferred from homology"/>
<protein>
    <recommendedName>
        <fullName evidence="5">Methanol O-anthraniloyltransferase-like</fullName>
    </recommendedName>
</protein>
<dbReference type="AlphaFoldDB" id="A0A540MJ91"/>
<keyword evidence="4" id="KW-1185">Reference proteome</keyword>
<dbReference type="InterPro" id="IPR023213">
    <property type="entry name" value="CAT-like_dom_sf"/>
</dbReference>
<comment type="similarity">
    <text evidence="1">Belongs to the plant acyltransferase family.</text>
</comment>
<dbReference type="EMBL" id="VIEB01000246">
    <property type="protein sequence ID" value="TQD98857.1"/>
    <property type="molecule type" value="Genomic_DNA"/>
</dbReference>
<dbReference type="InterPro" id="IPR050898">
    <property type="entry name" value="Plant_acyltransferase"/>
</dbReference>
<dbReference type="GO" id="GO:0009836">
    <property type="term" value="P:fruit ripening, climacteric"/>
    <property type="evidence" value="ECO:0007669"/>
    <property type="project" value="UniProtKB-ARBA"/>
</dbReference>
<dbReference type="STRING" id="106549.A0A540MJ91"/>